<organism evidence="5 6">
    <name type="scientific">Gordonia rubripertincta NBRC 101908</name>
    <dbReference type="NCBI Taxonomy" id="1077975"/>
    <lineage>
        <taxon>Bacteria</taxon>
        <taxon>Bacillati</taxon>
        <taxon>Actinomycetota</taxon>
        <taxon>Actinomycetes</taxon>
        <taxon>Mycobacteriales</taxon>
        <taxon>Gordoniaceae</taxon>
        <taxon>Gordonia</taxon>
    </lineage>
</organism>
<dbReference type="Pfam" id="PF02602">
    <property type="entry name" value="HEM4"/>
    <property type="match status" value="1"/>
</dbReference>
<comment type="caution">
    <text evidence="5">The sequence shown here is derived from an EMBL/GenBank/DDBJ whole genome shotgun (WGS) entry which is preliminary data.</text>
</comment>
<dbReference type="SUPFAM" id="SSF46894">
    <property type="entry name" value="C-terminal effector domain of the bipartite response regulators"/>
    <property type="match status" value="1"/>
</dbReference>
<dbReference type="Gene3D" id="1.10.10.10">
    <property type="entry name" value="Winged helix-like DNA-binding domain superfamily/Winged helix DNA-binding domain"/>
    <property type="match status" value="1"/>
</dbReference>
<dbReference type="PROSITE" id="PS51755">
    <property type="entry name" value="OMPR_PHOB"/>
    <property type="match status" value="1"/>
</dbReference>
<keyword evidence="1 2" id="KW-0238">DNA-binding</keyword>
<dbReference type="SMART" id="SM00862">
    <property type="entry name" value="Trans_reg_C"/>
    <property type="match status" value="1"/>
</dbReference>
<proteinExistence type="predicted"/>
<dbReference type="InterPro" id="IPR036388">
    <property type="entry name" value="WH-like_DNA-bd_sf"/>
</dbReference>
<evidence type="ECO:0000313" key="6">
    <source>
        <dbReference type="Proteomes" id="UP000010744"/>
    </source>
</evidence>
<reference evidence="5 6" key="1">
    <citation type="submission" date="2012-08" db="EMBL/GenBank/DDBJ databases">
        <title>Whole genome shotgun sequence of Gordonia rubripertincta NBRC 101908.</title>
        <authorList>
            <person name="Takarada H."/>
            <person name="Hosoyama A."/>
            <person name="Tsuchikane K."/>
            <person name="Katsumata H."/>
            <person name="Baba S."/>
            <person name="Ohji S."/>
            <person name="Yamazaki S."/>
            <person name="Fujita N."/>
        </authorList>
    </citation>
    <scope>NUCLEOTIDE SEQUENCE [LARGE SCALE GENOMIC DNA]</scope>
    <source>
        <strain evidence="5 6">NBRC 101908</strain>
    </source>
</reference>
<dbReference type="InterPro" id="IPR016032">
    <property type="entry name" value="Sig_transdc_resp-reg_C-effctor"/>
</dbReference>
<dbReference type="InterPro" id="IPR001867">
    <property type="entry name" value="OmpR/PhoB-type_DNA-bd"/>
</dbReference>
<feature type="region of interest" description="Disordered" evidence="3">
    <location>
        <begin position="1"/>
        <end position="33"/>
    </location>
</feature>
<dbReference type="CDD" id="cd00383">
    <property type="entry name" value="trans_reg_C"/>
    <property type="match status" value="1"/>
</dbReference>
<gene>
    <name evidence="5" type="ORF">GORBP_051_00100</name>
</gene>
<dbReference type="NCBIfam" id="NF005568">
    <property type="entry name" value="PRK07239.1"/>
    <property type="match status" value="1"/>
</dbReference>
<feature type="DNA-binding region" description="OmpR/PhoB-type" evidence="2">
    <location>
        <begin position="309"/>
        <end position="402"/>
    </location>
</feature>
<feature type="domain" description="OmpR/PhoB-type" evidence="4">
    <location>
        <begin position="309"/>
        <end position="402"/>
    </location>
</feature>
<dbReference type="InterPro" id="IPR039793">
    <property type="entry name" value="UROS/Hem4"/>
</dbReference>
<evidence type="ECO:0000256" key="2">
    <source>
        <dbReference type="PROSITE-ProRule" id="PRU01091"/>
    </source>
</evidence>
<evidence type="ECO:0000256" key="1">
    <source>
        <dbReference type="ARBA" id="ARBA00023125"/>
    </source>
</evidence>
<dbReference type="Gene3D" id="3.40.50.10090">
    <property type="match status" value="2"/>
</dbReference>
<protein>
    <recommendedName>
        <fullName evidence="4">OmpR/PhoB-type domain-containing protein</fullName>
    </recommendedName>
</protein>
<sequence length="411" mass="44256">MNAINLPGDPTDPDPLPPDALPPDALPPDALPTDPLPLTGFTIGITAARRAEEFAALLERRGARVVQAPTIRILPLVDDTELERVTEEIIASPPQIMVATTGIGFRGWIEAADGWGNAEDVLRSLAESRLIARGPKAKGAIRAAGLREEWSPESESSSEVLDHLLAEGVEGVRIAVQLHGATSEWEPLPDFCTVLRAAGAEVVPIPVYRWNMHPDVARIDKMIAQVLRGDLDAITFTSAPAAASILTRAKELGKLQQFVHALRTSVPVMCVGSVTASPLEALQIPTTYPRRFRLGALARLITDELPRRTHVLRVAGHDTAIRGQAVVVDGELKDLSATGLLLLKLLARNPGRVVSRQEMLAVLPGDSSDTHAVEVAVARLRAALGDSKMVQTVVKRGYRLAVDLEYDAEDE</sequence>
<dbReference type="Proteomes" id="UP000010744">
    <property type="component" value="Unassembled WGS sequence"/>
</dbReference>
<feature type="compositionally biased region" description="Pro residues" evidence="3">
    <location>
        <begin position="13"/>
        <end position="30"/>
    </location>
</feature>
<dbReference type="CDD" id="cd06578">
    <property type="entry name" value="HemD"/>
    <property type="match status" value="1"/>
</dbReference>
<dbReference type="Pfam" id="PF00486">
    <property type="entry name" value="Trans_reg_C"/>
    <property type="match status" value="1"/>
</dbReference>
<dbReference type="PANTHER" id="PTHR40082">
    <property type="entry name" value="BLR5956 PROTEIN"/>
    <property type="match status" value="1"/>
</dbReference>
<dbReference type="InterPro" id="IPR036108">
    <property type="entry name" value="4pyrrol_syn_uPrphyn_synt_sf"/>
</dbReference>
<accession>A0ABQ0HRU2</accession>
<evidence type="ECO:0000259" key="4">
    <source>
        <dbReference type="PROSITE" id="PS51755"/>
    </source>
</evidence>
<evidence type="ECO:0000256" key="3">
    <source>
        <dbReference type="SAM" id="MobiDB-lite"/>
    </source>
</evidence>
<dbReference type="EMBL" id="BAHB01000051">
    <property type="protein sequence ID" value="GAB84989.1"/>
    <property type="molecule type" value="Genomic_DNA"/>
</dbReference>
<dbReference type="SUPFAM" id="SSF69618">
    <property type="entry name" value="HemD-like"/>
    <property type="match status" value="1"/>
</dbReference>
<keyword evidence="6" id="KW-1185">Reference proteome</keyword>
<dbReference type="PANTHER" id="PTHR40082:SF1">
    <property type="entry name" value="BLR5956 PROTEIN"/>
    <property type="match status" value="1"/>
</dbReference>
<evidence type="ECO:0000313" key="5">
    <source>
        <dbReference type="EMBL" id="GAB84989.1"/>
    </source>
</evidence>
<name>A0ABQ0HRU2_GORRU</name>
<dbReference type="InterPro" id="IPR003754">
    <property type="entry name" value="4pyrrol_synth_uPrphyn_synth"/>
</dbReference>